<sequence length="145" mass="16771">MNRINNKTLLIIIGVLLLSNLALLAVYFKPAQPPKQRNPSDFMIRELQLDEAQAAWFRVALDSLHQRNKPLYDGMRSEKEKLFGYLKADSVPDSLVKAAIQRVNTFDDSILLNNYGHFARLRKQINPDQQIKLDTVLLKIARRRK</sequence>
<keyword evidence="2" id="KW-1185">Reference proteome</keyword>
<dbReference type="Gene3D" id="1.20.120.1490">
    <property type="match status" value="1"/>
</dbReference>
<dbReference type="Proteomes" id="UP000033121">
    <property type="component" value="Unassembled WGS sequence"/>
</dbReference>
<dbReference type="RefSeq" id="WP_046370928.1">
    <property type="nucleotide sequence ID" value="NZ_BBWV01000004.1"/>
</dbReference>
<organism evidence="1 2">
    <name type="scientific">Flavihumibacter petaseus NBRC 106054</name>
    <dbReference type="NCBI Taxonomy" id="1220578"/>
    <lineage>
        <taxon>Bacteria</taxon>
        <taxon>Pseudomonadati</taxon>
        <taxon>Bacteroidota</taxon>
        <taxon>Chitinophagia</taxon>
        <taxon>Chitinophagales</taxon>
        <taxon>Chitinophagaceae</taxon>
        <taxon>Flavihumibacter</taxon>
    </lineage>
</organism>
<evidence type="ECO:0000313" key="2">
    <source>
        <dbReference type="Proteomes" id="UP000033121"/>
    </source>
</evidence>
<dbReference type="AlphaFoldDB" id="A0A0E9N548"/>
<accession>A0A0E9N548</accession>
<protein>
    <recommendedName>
        <fullName evidence="3">Periplasmic heavy metal sensor</fullName>
    </recommendedName>
</protein>
<proteinExistence type="predicted"/>
<dbReference type="EMBL" id="BBWV01000004">
    <property type="protein sequence ID" value="GAO44939.1"/>
    <property type="molecule type" value="Genomic_DNA"/>
</dbReference>
<evidence type="ECO:0000313" key="1">
    <source>
        <dbReference type="EMBL" id="GAO44939.1"/>
    </source>
</evidence>
<dbReference type="OrthoDB" id="595025at2"/>
<dbReference type="STRING" id="1220578.FPE01S_04_01820"/>
<name>A0A0E9N548_9BACT</name>
<evidence type="ECO:0008006" key="3">
    <source>
        <dbReference type="Google" id="ProtNLM"/>
    </source>
</evidence>
<comment type="caution">
    <text evidence="1">The sequence shown here is derived from an EMBL/GenBank/DDBJ whole genome shotgun (WGS) entry which is preliminary data.</text>
</comment>
<reference evidence="1 2" key="1">
    <citation type="submission" date="2015-04" db="EMBL/GenBank/DDBJ databases">
        <title>Whole genome shotgun sequence of Flavihumibacter petaseus NBRC 106054.</title>
        <authorList>
            <person name="Miyazawa S."/>
            <person name="Hosoyama A."/>
            <person name="Hashimoto M."/>
            <person name="Noguchi M."/>
            <person name="Tsuchikane K."/>
            <person name="Ohji S."/>
            <person name="Yamazoe A."/>
            <person name="Ichikawa N."/>
            <person name="Kimura A."/>
            <person name="Fujita N."/>
        </authorList>
    </citation>
    <scope>NUCLEOTIDE SEQUENCE [LARGE SCALE GENOMIC DNA]</scope>
    <source>
        <strain evidence="1 2">NBRC 106054</strain>
    </source>
</reference>
<gene>
    <name evidence="1" type="ORF">FPE01S_04_01820</name>
</gene>